<evidence type="ECO:0000256" key="9">
    <source>
        <dbReference type="PROSITE-ProRule" id="PRU01251"/>
    </source>
</evidence>
<accession>A0ABP9ZIL5</accession>
<gene>
    <name evidence="11 13" type="primary">clpB</name>
    <name evidence="13" type="ORF">AP20H10_10140</name>
</gene>
<dbReference type="Pfam" id="PF10431">
    <property type="entry name" value="ClpB_D2-small"/>
    <property type="match status" value="1"/>
</dbReference>
<proteinExistence type="inferred from homology"/>
<dbReference type="InterPro" id="IPR050130">
    <property type="entry name" value="ClpA_ClpB"/>
</dbReference>
<dbReference type="InterPro" id="IPR028299">
    <property type="entry name" value="ClpA/B_CS2"/>
</dbReference>
<dbReference type="InterPro" id="IPR003959">
    <property type="entry name" value="ATPase_AAA_core"/>
</dbReference>
<comment type="subunit">
    <text evidence="8">Homohexamer. The oligomerization is ATP-dependent.</text>
</comment>
<dbReference type="CDD" id="cd19499">
    <property type="entry name" value="RecA-like_ClpB_Hsp104-like"/>
    <property type="match status" value="1"/>
</dbReference>
<dbReference type="PROSITE" id="PS00871">
    <property type="entry name" value="CLPAB_2"/>
    <property type="match status" value="1"/>
</dbReference>
<comment type="similarity">
    <text evidence="1 10">Belongs to the ClpA/ClpB family.</text>
</comment>
<sequence length="860" mass="96361">MNPEELTEAVTQSFSEAQKVAVNRKHQEITISHLFKVLVQPGELARQIFSEVGLDIDDLEQELDKELDEISIVEGSNVNYGQNISSSMLSLIQFAQKEKDKLGDQYIAVDTLVLALMDTSGNKLVDYLKEKHVSKEIVEKTIDKIRGGEKVTSKNQEDNFQALKKYGVDLVAEARAGKLGPIIGRDEEIIDVIRILSRMTKNNPVLIGDPGVGKTAIVEGLAKRIAVNDVPENLKNKSLFELDMSSLIAGAKYRGEFEERLKAVLKAVKKSDGQVIMFIDEIHNIVGAGKTEGSMDAGNILKPMLARGELHLIGATTVDEYRKYMQKDKALERRFQKVNVEEPSVDDTITILRGIKERLEIHHGVRIHDNALVAAAKLADRYIPERFLPDKAIDLVDEASSIIEVEMNSNPTELDQANRKLMRAEVEEASLKKEDDDESKQRLAKLEPELANLKETVNKLNARWQQEKTSIKALSDKKAELDQAKNELQQAESNYDLDKVAVLQHGTIPELEKELAKMENQDHDDDWLVSESVTEDGIAEVLSRETRIPVSRLMEGEKEKLLHLDDNLHKRVIGQDEAVESVADAVLRSRAGLQDPSKPLGSFLFLGPTGVGKTELAKSLAENLFDSEEHMVRIDMSEYMEKESVSRLVGAAPGYVGYEEGGQLTEAVRRDPYTIVLFDEIEKAHPDVFNVLLQVLDDGRLTDGQGHTVDFKNTLLIMTSNLGSDILLDGLDKDGNISEKARKQVSELLKKSFKPEFLNRIDEIITFKPLSKSDVREIVKQLIQKLGNRLNDKQIKVKISDDAIDWITDNGYDPQYGGRPLQRFVTRNVETPLARLLISGDIKPKDTINIGLNDDKLTFE</sequence>
<keyword evidence="6 10" id="KW-0143">Chaperone</keyword>
<dbReference type="InterPro" id="IPR004176">
    <property type="entry name" value="Clp_R_N"/>
</dbReference>
<comment type="function">
    <text evidence="7">Part of a stress-induced multi-chaperone system, it is involved in the recovery of the cell from heat-induced damage, in cooperation with DnaK, DnaJ and GrpE. Acts before DnaK, in the processing of protein aggregates. Protein binding stimulates the ATPase activity; ATP hydrolysis unfolds the denatured protein aggregates, which probably helps expose new hydrophobic binding sites on the surface of ClpB-bound aggregates, contributing to the solubilization and refolding of denatured protein aggregates by DnaK.</text>
</comment>
<comment type="subcellular location">
    <subcellularLocation>
        <location evidence="11">Cytoplasm</location>
    </subcellularLocation>
</comment>
<dbReference type="Gene3D" id="1.10.1780.10">
    <property type="entry name" value="Clp, N-terminal domain"/>
    <property type="match status" value="1"/>
</dbReference>
<dbReference type="PANTHER" id="PTHR11638:SF18">
    <property type="entry name" value="HEAT SHOCK PROTEIN 104"/>
    <property type="match status" value="1"/>
</dbReference>
<dbReference type="InterPro" id="IPR003593">
    <property type="entry name" value="AAA+_ATPase"/>
</dbReference>
<dbReference type="Pfam" id="PF07724">
    <property type="entry name" value="AAA_2"/>
    <property type="match status" value="1"/>
</dbReference>
<comment type="caution">
    <text evidence="13">The sequence shown here is derived from an EMBL/GenBank/DDBJ whole genome shotgun (WGS) entry which is preliminary data.</text>
</comment>
<dbReference type="Gene3D" id="1.10.8.60">
    <property type="match status" value="1"/>
</dbReference>
<keyword evidence="11" id="KW-0346">Stress response</keyword>
<dbReference type="InterPro" id="IPR041546">
    <property type="entry name" value="ClpA/ClpB_AAA_lid"/>
</dbReference>
<keyword evidence="11" id="KW-0963">Cytoplasm</keyword>
<dbReference type="PRINTS" id="PR00300">
    <property type="entry name" value="CLPPROTEASEA"/>
</dbReference>
<dbReference type="InterPro" id="IPR018368">
    <property type="entry name" value="ClpA/B_CS1"/>
</dbReference>
<keyword evidence="2 9" id="KW-0677">Repeat</keyword>
<evidence type="ECO:0000256" key="5">
    <source>
        <dbReference type="ARBA" id="ARBA00023054"/>
    </source>
</evidence>
<dbReference type="InterPro" id="IPR036628">
    <property type="entry name" value="Clp_N_dom_sf"/>
</dbReference>
<evidence type="ECO:0000313" key="14">
    <source>
        <dbReference type="Proteomes" id="UP001438112"/>
    </source>
</evidence>
<dbReference type="NCBIfam" id="TIGR03346">
    <property type="entry name" value="chaperone_ClpB"/>
    <property type="match status" value="1"/>
</dbReference>
<dbReference type="Gene3D" id="3.40.50.300">
    <property type="entry name" value="P-loop containing nucleotide triphosphate hydrolases"/>
    <property type="match status" value="3"/>
</dbReference>
<protein>
    <recommendedName>
        <fullName evidence="11">Chaperone protein ClpB</fullName>
    </recommendedName>
</protein>
<dbReference type="InterPro" id="IPR017730">
    <property type="entry name" value="Chaperonin_ClpB"/>
</dbReference>
<evidence type="ECO:0000256" key="10">
    <source>
        <dbReference type="RuleBase" id="RU004432"/>
    </source>
</evidence>
<dbReference type="Pfam" id="PF00004">
    <property type="entry name" value="AAA"/>
    <property type="match status" value="1"/>
</dbReference>
<evidence type="ECO:0000256" key="3">
    <source>
        <dbReference type="ARBA" id="ARBA00022741"/>
    </source>
</evidence>
<evidence type="ECO:0000256" key="4">
    <source>
        <dbReference type="ARBA" id="ARBA00022840"/>
    </source>
</evidence>
<dbReference type="InterPro" id="IPR027417">
    <property type="entry name" value="P-loop_NTPase"/>
</dbReference>
<dbReference type="PROSITE" id="PS00870">
    <property type="entry name" value="CLPAB_1"/>
    <property type="match status" value="1"/>
</dbReference>
<evidence type="ECO:0000256" key="11">
    <source>
        <dbReference type="RuleBase" id="RU362034"/>
    </source>
</evidence>
<dbReference type="Pfam" id="PF02861">
    <property type="entry name" value="Clp_N"/>
    <property type="match status" value="1"/>
</dbReference>
<dbReference type="CDD" id="cd00009">
    <property type="entry name" value="AAA"/>
    <property type="match status" value="1"/>
</dbReference>
<dbReference type="Proteomes" id="UP001438112">
    <property type="component" value="Unassembled WGS sequence"/>
</dbReference>
<feature type="coiled-coil region" evidence="11">
    <location>
        <begin position="49"/>
        <end position="76"/>
    </location>
</feature>
<dbReference type="EMBL" id="BAABVV010000037">
    <property type="protein sequence ID" value="GAA6114651.1"/>
    <property type="molecule type" value="Genomic_DNA"/>
</dbReference>
<evidence type="ECO:0000313" key="13">
    <source>
        <dbReference type="EMBL" id="GAA6114651.1"/>
    </source>
</evidence>
<keyword evidence="4 10" id="KW-0067">ATP-binding</keyword>
<dbReference type="SMART" id="SM00382">
    <property type="entry name" value="AAA"/>
    <property type="match status" value="2"/>
</dbReference>
<evidence type="ECO:0000256" key="1">
    <source>
        <dbReference type="ARBA" id="ARBA00008675"/>
    </source>
</evidence>
<feature type="coiled-coil region" evidence="11">
    <location>
        <begin position="414"/>
        <end position="501"/>
    </location>
</feature>
<dbReference type="SUPFAM" id="SSF81923">
    <property type="entry name" value="Double Clp-N motif"/>
    <property type="match status" value="1"/>
</dbReference>
<organism evidence="13 14">
    <name type="scientific">Apilactobacillus apinorum</name>
    <dbReference type="NCBI Taxonomy" id="1218495"/>
    <lineage>
        <taxon>Bacteria</taxon>
        <taxon>Bacillati</taxon>
        <taxon>Bacillota</taxon>
        <taxon>Bacilli</taxon>
        <taxon>Lactobacillales</taxon>
        <taxon>Lactobacillaceae</taxon>
        <taxon>Apilactobacillus</taxon>
    </lineage>
</organism>
<dbReference type="SMART" id="SM01086">
    <property type="entry name" value="ClpB_D2-small"/>
    <property type="match status" value="1"/>
</dbReference>
<dbReference type="SUPFAM" id="SSF52540">
    <property type="entry name" value="P-loop containing nucleoside triphosphate hydrolases"/>
    <property type="match status" value="2"/>
</dbReference>
<feature type="domain" description="Clp R" evidence="12">
    <location>
        <begin position="3"/>
        <end position="148"/>
    </location>
</feature>
<evidence type="ECO:0000256" key="8">
    <source>
        <dbReference type="ARBA" id="ARBA00026057"/>
    </source>
</evidence>
<dbReference type="RefSeq" id="WP_353318217.1">
    <property type="nucleotide sequence ID" value="NZ_BAABVV010000037.1"/>
</dbReference>
<reference evidence="13 14" key="1">
    <citation type="submission" date="2024-03" db="EMBL/GenBank/DDBJ databases">
        <title>Inconsistent identification of Apilactobacillus kunkeei-related strains obtained by well-developed overall genome related indices.</title>
        <authorList>
            <person name="Maeno S."/>
            <person name="Endo A."/>
        </authorList>
    </citation>
    <scope>NUCLEOTIDE SEQUENCE [LARGE SCALE GENOMIC DNA]</scope>
    <source>
        <strain evidence="13 14">20H-10</strain>
    </source>
</reference>
<name>A0ABP9ZIL5_9LACO</name>
<keyword evidence="14" id="KW-1185">Reference proteome</keyword>
<keyword evidence="5 11" id="KW-0175">Coiled coil</keyword>
<evidence type="ECO:0000256" key="6">
    <source>
        <dbReference type="ARBA" id="ARBA00023186"/>
    </source>
</evidence>
<keyword evidence="3 10" id="KW-0547">Nucleotide-binding</keyword>
<dbReference type="Pfam" id="PF17871">
    <property type="entry name" value="AAA_lid_9"/>
    <property type="match status" value="1"/>
</dbReference>
<comment type="subunit">
    <text evidence="11">Homohexamer; The oligomerization is ATP-dependent.</text>
</comment>
<dbReference type="PANTHER" id="PTHR11638">
    <property type="entry name" value="ATP-DEPENDENT CLP PROTEASE"/>
    <property type="match status" value="1"/>
</dbReference>
<evidence type="ECO:0000256" key="2">
    <source>
        <dbReference type="ARBA" id="ARBA00022737"/>
    </source>
</evidence>
<dbReference type="InterPro" id="IPR019489">
    <property type="entry name" value="Clp_ATPase_C"/>
</dbReference>
<evidence type="ECO:0000256" key="7">
    <source>
        <dbReference type="ARBA" id="ARBA00025613"/>
    </source>
</evidence>
<dbReference type="PROSITE" id="PS51903">
    <property type="entry name" value="CLP_R"/>
    <property type="match status" value="1"/>
</dbReference>
<dbReference type="InterPro" id="IPR001270">
    <property type="entry name" value="ClpA/B"/>
</dbReference>
<evidence type="ECO:0000259" key="12">
    <source>
        <dbReference type="PROSITE" id="PS51903"/>
    </source>
</evidence>